<feature type="region of interest" description="Disordered" evidence="1">
    <location>
        <begin position="240"/>
        <end position="264"/>
    </location>
</feature>
<reference evidence="2" key="2">
    <citation type="submission" date="2020-11" db="EMBL/GenBank/DDBJ databases">
        <authorList>
            <consortium name="DOE Joint Genome Institute"/>
            <person name="Kuo A."/>
            <person name="Miyauchi S."/>
            <person name="Kiss E."/>
            <person name="Drula E."/>
            <person name="Kohler A."/>
            <person name="Sanchez-Garcia M."/>
            <person name="Andreopoulos B."/>
            <person name="Barry K.W."/>
            <person name="Bonito G."/>
            <person name="Buee M."/>
            <person name="Carver A."/>
            <person name="Chen C."/>
            <person name="Cichocki N."/>
            <person name="Clum A."/>
            <person name="Culley D."/>
            <person name="Crous P.W."/>
            <person name="Fauchery L."/>
            <person name="Girlanda M."/>
            <person name="Hayes R."/>
            <person name="Keri Z."/>
            <person name="Labutti K."/>
            <person name="Lipzen A."/>
            <person name="Lombard V."/>
            <person name="Magnuson J."/>
            <person name="Maillard F."/>
            <person name="Morin E."/>
            <person name="Murat C."/>
            <person name="Nolan M."/>
            <person name="Ohm R."/>
            <person name="Pangilinan J."/>
            <person name="Pereira M."/>
            <person name="Perotto S."/>
            <person name="Peter M."/>
            <person name="Riley R."/>
            <person name="Sitrit Y."/>
            <person name="Stielow B."/>
            <person name="Szollosi G."/>
            <person name="Zifcakova L."/>
            <person name="Stursova M."/>
            <person name="Spatafora J.W."/>
            <person name="Tedersoo L."/>
            <person name="Vaario L.-M."/>
            <person name="Yamada A."/>
            <person name="Yan M."/>
            <person name="Wang P."/>
            <person name="Xu J."/>
            <person name="Bruns T."/>
            <person name="Baldrian P."/>
            <person name="Vilgalys R."/>
            <person name="Henrissat B."/>
            <person name="Grigoriev I.V."/>
            <person name="Hibbett D."/>
            <person name="Nagy L.G."/>
            <person name="Martin F.M."/>
        </authorList>
    </citation>
    <scope>NUCLEOTIDE SEQUENCE</scope>
    <source>
        <strain evidence="2">UH-Tt-Lm1</strain>
    </source>
</reference>
<gene>
    <name evidence="2" type="ORF">BJ322DRAFT_1019072</name>
</gene>
<dbReference type="InterPro" id="IPR036866">
    <property type="entry name" value="RibonucZ/Hydroxyglut_hydro"/>
</dbReference>
<evidence type="ECO:0000256" key="1">
    <source>
        <dbReference type="SAM" id="MobiDB-lite"/>
    </source>
</evidence>
<dbReference type="EMBL" id="WIUZ02000004">
    <property type="protein sequence ID" value="KAF9788538.1"/>
    <property type="molecule type" value="Genomic_DNA"/>
</dbReference>
<dbReference type="PANTHER" id="PTHR33835">
    <property type="entry name" value="YALI0C07656P"/>
    <property type="match status" value="1"/>
</dbReference>
<feature type="compositionally biased region" description="Low complexity" evidence="1">
    <location>
        <begin position="253"/>
        <end position="264"/>
    </location>
</feature>
<dbReference type="Gene3D" id="3.60.15.10">
    <property type="entry name" value="Ribonuclease Z/Hydroxyacylglutathione hydrolase-like"/>
    <property type="match status" value="1"/>
</dbReference>
<organism evidence="2 3">
    <name type="scientific">Thelephora terrestris</name>
    <dbReference type="NCBI Taxonomy" id="56493"/>
    <lineage>
        <taxon>Eukaryota</taxon>
        <taxon>Fungi</taxon>
        <taxon>Dikarya</taxon>
        <taxon>Basidiomycota</taxon>
        <taxon>Agaricomycotina</taxon>
        <taxon>Agaricomycetes</taxon>
        <taxon>Thelephorales</taxon>
        <taxon>Thelephoraceae</taxon>
        <taxon>Thelephora</taxon>
    </lineage>
</organism>
<evidence type="ECO:0000313" key="2">
    <source>
        <dbReference type="EMBL" id="KAF9788538.1"/>
    </source>
</evidence>
<dbReference type="SUPFAM" id="SSF56281">
    <property type="entry name" value="Metallo-hydrolase/oxidoreductase"/>
    <property type="match status" value="1"/>
</dbReference>
<keyword evidence="3" id="KW-1185">Reference proteome</keyword>
<proteinExistence type="predicted"/>
<accession>A0A9P6L9I9</accession>
<dbReference type="AlphaFoldDB" id="A0A9P6L9I9"/>
<dbReference type="Pfam" id="PF14234">
    <property type="entry name" value="DUF4336"/>
    <property type="match status" value="1"/>
</dbReference>
<protein>
    <submittedName>
        <fullName evidence="2">Uncharacterized protein</fullName>
    </submittedName>
</protein>
<comment type="caution">
    <text evidence="2">The sequence shown here is derived from an EMBL/GenBank/DDBJ whole genome shotgun (WGS) entry which is preliminary data.</text>
</comment>
<dbReference type="OrthoDB" id="421671at2759"/>
<dbReference type="Proteomes" id="UP000736335">
    <property type="component" value="Unassembled WGS sequence"/>
</dbReference>
<name>A0A9P6L9I9_9AGAM</name>
<reference evidence="2" key="1">
    <citation type="journal article" date="2020" name="Nat. Commun.">
        <title>Large-scale genome sequencing of mycorrhizal fungi provides insights into the early evolution of symbiotic traits.</title>
        <authorList>
            <person name="Miyauchi S."/>
            <person name="Kiss E."/>
            <person name="Kuo A."/>
            <person name="Drula E."/>
            <person name="Kohler A."/>
            <person name="Sanchez-Garcia M."/>
            <person name="Morin E."/>
            <person name="Andreopoulos B."/>
            <person name="Barry K.W."/>
            <person name="Bonito G."/>
            <person name="Buee M."/>
            <person name="Carver A."/>
            <person name="Chen C."/>
            <person name="Cichocki N."/>
            <person name="Clum A."/>
            <person name="Culley D."/>
            <person name="Crous P.W."/>
            <person name="Fauchery L."/>
            <person name="Girlanda M."/>
            <person name="Hayes R.D."/>
            <person name="Keri Z."/>
            <person name="LaButti K."/>
            <person name="Lipzen A."/>
            <person name="Lombard V."/>
            <person name="Magnuson J."/>
            <person name="Maillard F."/>
            <person name="Murat C."/>
            <person name="Nolan M."/>
            <person name="Ohm R.A."/>
            <person name="Pangilinan J."/>
            <person name="Pereira M.F."/>
            <person name="Perotto S."/>
            <person name="Peter M."/>
            <person name="Pfister S."/>
            <person name="Riley R."/>
            <person name="Sitrit Y."/>
            <person name="Stielow J.B."/>
            <person name="Szollosi G."/>
            <person name="Zifcakova L."/>
            <person name="Stursova M."/>
            <person name="Spatafora J.W."/>
            <person name="Tedersoo L."/>
            <person name="Vaario L.M."/>
            <person name="Yamada A."/>
            <person name="Yan M."/>
            <person name="Wang P."/>
            <person name="Xu J."/>
            <person name="Bruns T."/>
            <person name="Baldrian P."/>
            <person name="Vilgalys R."/>
            <person name="Dunand C."/>
            <person name="Henrissat B."/>
            <person name="Grigoriev I.V."/>
            <person name="Hibbett D."/>
            <person name="Nagy L.G."/>
            <person name="Martin F.M."/>
        </authorList>
    </citation>
    <scope>NUCLEOTIDE SEQUENCE</scope>
    <source>
        <strain evidence="2">UH-Tt-Lm1</strain>
    </source>
</reference>
<dbReference type="InterPro" id="IPR025638">
    <property type="entry name" value="DUF4336"/>
</dbReference>
<sequence>MADIVIREITPDVVTFSRPFSKFLGFFPMGGRSTAIKLSSGDVWVVASTPYSNETKTAVEKLGMVKYIVAADADHHYFLTDWKKNYPDAKMIGVETLPEKKKGEYWKFDEVYKRDSDNEFGFEDDIEAVYFSGFSKKDVAWFHKSSKTLIVADLIFNLPATEQYSKSKQRKTGLFTKKLNPYTEFHKNFIWGESKDKAAMAKDAKAVNEWDFERIIPCHGDAIETDAKRAWESAYSKFLTAPDTSDPDPSPTPSTTAADVAATA</sequence>
<dbReference type="PANTHER" id="PTHR33835:SF1">
    <property type="entry name" value="METALLO-BETA-LACTAMASE DOMAIN-CONTAINING PROTEIN"/>
    <property type="match status" value="1"/>
</dbReference>
<evidence type="ECO:0000313" key="3">
    <source>
        <dbReference type="Proteomes" id="UP000736335"/>
    </source>
</evidence>